<feature type="coiled-coil region" evidence="5">
    <location>
        <begin position="30"/>
        <end position="67"/>
    </location>
</feature>
<dbReference type="Proteomes" id="UP000053989">
    <property type="component" value="Unassembled WGS sequence"/>
</dbReference>
<dbReference type="PANTHER" id="PTHR21100:SF9">
    <property type="entry name" value="PREFOLDIN SUBUNIT 4"/>
    <property type="match status" value="1"/>
</dbReference>
<evidence type="ECO:0000313" key="7">
    <source>
        <dbReference type="Proteomes" id="UP000053989"/>
    </source>
</evidence>
<dbReference type="AlphaFoldDB" id="A0A0C3AX31"/>
<comment type="similarity">
    <text evidence="1 4">Belongs to the prefoldin subunit beta family.</text>
</comment>
<name>A0A0C3AX31_9AGAM</name>
<dbReference type="GO" id="GO:0006457">
    <property type="term" value="P:protein folding"/>
    <property type="evidence" value="ECO:0007669"/>
    <property type="project" value="UniProtKB-UniRule"/>
</dbReference>
<dbReference type="FunFam" id="1.10.287.370:FF:000005">
    <property type="entry name" value="Prefoldin subunit 4"/>
    <property type="match status" value="1"/>
</dbReference>
<dbReference type="PANTHER" id="PTHR21100">
    <property type="entry name" value="PREFOLDIN SUBUNIT 4"/>
    <property type="match status" value="1"/>
</dbReference>
<evidence type="ECO:0000256" key="4">
    <source>
        <dbReference type="PIRNR" id="PIRNR016477"/>
    </source>
</evidence>
<dbReference type="GO" id="GO:0005737">
    <property type="term" value="C:cytoplasm"/>
    <property type="evidence" value="ECO:0007669"/>
    <property type="project" value="TreeGrafter"/>
</dbReference>
<protein>
    <recommendedName>
        <fullName evidence="4">Prefoldin subunit 4</fullName>
    </recommendedName>
</protein>
<proteinExistence type="inferred from homology"/>
<dbReference type="PIRSF" id="PIRSF016477">
    <property type="entry name" value="Prefoldin_subunit_4"/>
    <property type="match status" value="1"/>
</dbReference>
<sequence>MNNMRMLAEDEENDDGVEVTWEDQQQINTFSKLNARLRGIEDRLEQLRQEKEALDDLSTELELMDEDMIVLYKLGESFLHLSQPKALARLESDQAAVSAQFSELSHVAEECESGMKDLKVRLYAKFGRAINLDE</sequence>
<comment type="function">
    <text evidence="3 4">Binds specifically to cytosolic chaperonin (c-CPN) and transfers target proteins to it. Binds to nascent polypeptide chain and promotes folding in an environment in which there are many competing pathways for nonnative proteins.</text>
</comment>
<dbReference type="CDD" id="cd23165">
    <property type="entry name" value="Prefoldin_4"/>
    <property type="match status" value="1"/>
</dbReference>
<evidence type="ECO:0000256" key="1">
    <source>
        <dbReference type="ARBA" id="ARBA00008045"/>
    </source>
</evidence>
<reference evidence="7" key="2">
    <citation type="submission" date="2015-01" db="EMBL/GenBank/DDBJ databases">
        <title>Evolutionary Origins and Diversification of the Mycorrhizal Mutualists.</title>
        <authorList>
            <consortium name="DOE Joint Genome Institute"/>
            <consortium name="Mycorrhizal Genomics Consortium"/>
            <person name="Kohler A."/>
            <person name="Kuo A."/>
            <person name="Nagy L.G."/>
            <person name="Floudas D."/>
            <person name="Copeland A."/>
            <person name="Barry K.W."/>
            <person name="Cichocki N."/>
            <person name="Veneault-Fourrey C."/>
            <person name="LaButti K."/>
            <person name="Lindquist E.A."/>
            <person name="Lipzen A."/>
            <person name="Lundell T."/>
            <person name="Morin E."/>
            <person name="Murat C."/>
            <person name="Riley R."/>
            <person name="Ohm R."/>
            <person name="Sun H."/>
            <person name="Tunlid A."/>
            <person name="Henrissat B."/>
            <person name="Grigoriev I.V."/>
            <person name="Hibbett D.S."/>
            <person name="Martin F."/>
        </authorList>
    </citation>
    <scope>NUCLEOTIDE SEQUENCE [LARGE SCALE GENOMIC DNA]</scope>
    <source>
        <strain evidence="7">Foug A</strain>
    </source>
</reference>
<dbReference type="InterPro" id="IPR002777">
    <property type="entry name" value="PFD_beta-like"/>
</dbReference>
<gene>
    <name evidence="6" type="ORF">SCLCIDRAFT_1207989</name>
</gene>
<dbReference type="InParanoid" id="A0A0C3AX31"/>
<comment type="subunit">
    <text evidence="4">Heterohexamer of two PFD-alpha type and four PFD-beta type subunits.</text>
</comment>
<accession>A0A0C3AX31</accession>
<evidence type="ECO:0000256" key="3">
    <source>
        <dbReference type="ARBA" id="ARBA00024667"/>
    </source>
</evidence>
<dbReference type="InterPro" id="IPR016661">
    <property type="entry name" value="PFDN4"/>
</dbReference>
<dbReference type="STRING" id="1036808.A0A0C3AX31"/>
<dbReference type="OrthoDB" id="10250441at2759"/>
<dbReference type="InterPro" id="IPR009053">
    <property type="entry name" value="Prefoldin"/>
</dbReference>
<dbReference type="FunCoup" id="A0A0C3AX31">
    <property type="interactions" value="379"/>
</dbReference>
<evidence type="ECO:0000256" key="2">
    <source>
        <dbReference type="ARBA" id="ARBA00023186"/>
    </source>
</evidence>
<keyword evidence="7" id="KW-1185">Reference proteome</keyword>
<dbReference type="Pfam" id="PF01920">
    <property type="entry name" value="Prefoldin_2"/>
    <property type="match status" value="1"/>
</dbReference>
<organism evidence="6 7">
    <name type="scientific">Scleroderma citrinum Foug A</name>
    <dbReference type="NCBI Taxonomy" id="1036808"/>
    <lineage>
        <taxon>Eukaryota</taxon>
        <taxon>Fungi</taxon>
        <taxon>Dikarya</taxon>
        <taxon>Basidiomycota</taxon>
        <taxon>Agaricomycotina</taxon>
        <taxon>Agaricomycetes</taxon>
        <taxon>Agaricomycetidae</taxon>
        <taxon>Boletales</taxon>
        <taxon>Sclerodermatineae</taxon>
        <taxon>Sclerodermataceae</taxon>
        <taxon>Scleroderma</taxon>
    </lineage>
</organism>
<evidence type="ECO:0000313" key="6">
    <source>
        <dbReference type="EMBL" id="KIM69537.1"/>
    </source>
</evidence>
<dbReference type="HOGENOM" id="CLU_130032_0_0_1"/>
<keyword evidence="5" id="KW-0175">Coiled coil</keyword>
<evidence type="ECO:0000256" key="5">
    <source>
        <dbReference type="SAM" id="Coils"/>
    </source>
</evidence>
<dbReference type="GO" id="GO:0016272">
    <property type="term" value="C:prefoldin complex"/>
    <property type="evidence" value="ECO:0007669"/>
    <property type="project" value="UniProtKB-UniRule"/>
</dbReference>
<reference evidence="6 7" key="1">
    <citation type="submission" date="2014-04" db="EMBL/GenBank/DDBJ databases">
        <authorList>
            <consortium name="DOE Joint Genome Institute"/>
            <person name="Kuo A."/>
            <person name="Kohler A."/>
            <person name="Nagy L.G."/>
            <person name="Floudas D."/>
            <person name="Copeland A."/>
            <person name="Barry K.W."/>
            <person name="Cichocki N."/>
            <person name="Veneault-Fourrey C."/>
            <person name="LaButti K."/>
            <person name="Lindquist E.A."/>
            <person name="Lipzen A."/>
            <person name="Lundell T."/>
            <person name="Morin E."/>
            <person name="Murat C."/>
            <person name="Sun H."/>
            <person name="Tunlid A."/>
            <person name="Henrissat B."/>
            <person name="Grigoriev I.V."/>
            <person name="Hibbett D.S."/>
            <person name="Martin F."/>
            <person name="Nordberg H.P."/>
            <person name="Cantor M.N."/>
            <person name="Hua S.X."/>
        </authorList>
    </citation>
    <scope>NUCLEOTIDE SEQUENCE [LARGE SCALE GENOMIC DNA]</scope>
    <source>
        <strain evidence="6 7">Foug A</strain>
    </source>
</reference>
<dbReference type="EMBL" id="KN822006">
    <property type="protein sequence ID" value="KIM69537.1"/>
    <property type="molecule type" value="Genomic_DNA"/>
</dbReference>
<dbReference type="GO" id="GO:0051082">
    <property type="term" value="F:unfolded protein binding"/>
    <property type="evidence" value="ECO:0007669"/>
    <property type="project" value="InterPro"/>
</dbReference>
<dbReference type="Gene3D" id="1.10.287.370">
    <property type="match status" value="1"/>
</dbReference>
<keyword evidence="2 4" id="KW-0143">Chaperone</keyword>
<dbReference type="SUPFAM" id="SSF46579">
    <property type="entry name" value="Prefoldin"/>
    <property type="match status" value="1"/>
</dbReference>